<organism evidence="1 2">
    <name type="scientific">Priestia taiwanensis</name>
    <dbReference type="NCBI Taxonomy" id="1347902"/>
    <lineage>
        <taxon>Bacteria</taxon>
        <taxon>Bacillati</taxon>
        <taxon>Bacillota</taxon>
        <taxon>Bacilli</taxon>
        <taxon>Bacillales</taxon>
        <taxon>Bacillaceae</taxon>
        <taxon>Priestia</taxon>
    </lineage>
</organism>
<proteinExistence type="predicted"/>
<dbReference type="AlphaFoldDB" id="A0A917APJ0"/>
<reference evidence="1" key="2">
    <citation type="submission" date="2020-09" db="EMBL/GenBank/DDBJ databases">
        <authorList>
            <person name="Sun Q."/>
            <person name="Zhou Y."/>
        </authorList>
    </citation>
    <scope>NUCLEOTIDE SEQUENCE</scope>
    <source>
        <strain evidence="1">CGMCC 1.12698</strain>
    </source>
</reference>
<evidence type="ECO:0000313" key="2">
    <source>
        <dbReference type="Proteomes" id="UP000605259"/>
    </source>
</evidence>
<keyword evidence="2" id="KW-1185">Reference proteome</keyword>
<reference evidence="1" key="1">
    <citation type="journal article" date="2014" name="Int. J. Syst. Evol. Microbiol.">
        <title>Complete genome sequence of Corynebacterium casei LMG S-19264T (=DSM 44701T), isolated from a smear-ripened cheese.</title>
        <authorList>
            <consortium name="US DOE Joint Genome Institute (JGI-PGF)"/>
            <person name="Walter F."/>
            <person name="Albersmeier A."/>
            <person name="Kalinowski J."/>
            <person name="Ruckert C."/>
        </authorList>
    </citation>
    <scope>NUCLEOTIDE SEQUENCE</scope>
    <source>
        <strain evidence="1">CGMCC 1.12698</strain>
    </source>
</reference>
<evidence type="ECO:0000313" key="1">
    <source>
        <dbReference type="EMBL" id="GGE64623.1"/>
    </source>
</evidence>
<dbReference type="EMBL" id="BMFK01000001">
    <property type="protein sequence ID" value="GGE64623.1"/>
    <property type="molecule type" value="Genomic_DNA"/>
</dbReference>
<gene>
    <name evidence="1" type="ORF">GCM10007140_13540</name>
</gene>
<sequence length="63" mass="7197">MKNLTTLPYLFLLIAVTTKTIDITFTFLYSNFPNVTLLISRVIGFTLAWFGNCNNNCTDNIYP</sequence>
<accession>A0A917APJ0</accession>
<protein>
    <submittedName>
        <fullName evidence="1">Uncharacterized protein</fullName>
    </submittedName>
</protein>
<dbReference type="Proteomes" id="UP000605259">
    <property type="component" value="Unassembled WGS sequence"/>
</dbReference>
<name>A0A917APJ0_9BACI</name>
<comment type="caution">
    <text evidence="1">The sequence shown here is derived from an EMBL/GenBank/DDBJ whole genome shotgun (WGS) entry which is preliminary data.</text>
</comment>